<sequence length="563" mass="60203">MALFLGTTSSASASSASASESDSLAARRKMPYPKSDIKVNLKDHYNSKVYTSGSPLTGDVTITTKRQVRFDSIQVVLIGSTKTNFEGMNVPQEVTHTFLKMVMPIPESTYPVPRVLETGRTYNIPFHFVIPQQLTINACNHTRLSDQLQDHHLVPPPSIGGWQKDDMAPHMARVEYTIKARVLREDELGATKTRIMEATQTIQVLPASVEEPPLNVADKDKLYAMAKTKTLRRNILSTKLGRLTAEAVQPGAAVLSSDGRRTVSHPTALIKLTFEPESSSSSSSTTTSSSSSSSSHTPTPPQISSVTGKVTAHTFFSSGTINNFPNLSEWNLPFGSDRRGQFFMSTALPAISFAEQPAWTSPSTRTARRDSGYCGSDEGESNGLGGRAKNKSAKPRHTKEKSSSSSTTTTTTATKYETTLSIPISLPTDKKTFVPTFHSCIASRVYSLQLSIGVSVRGSTNTITLSLPLQVAIEGAAPAAAHIADGGDGAVVGSPADGPPSFEEAAADEHLRPRVLQVPGEGYRDRGFVSGGSTGLLGRGQPVAAGGDELPGYGAPGYRRRMD</sequence>
<feature type="compositionally biased region" description="Low complexity" evidence="1">
    <location>
        <begin position="278"/>
        <end position="295"/>
    </location>
</feature>
<dbReference type="GeneID" id="98179703"/>
<evidence type="ECO:0000313" key="4">
    <source>
        <dbReference type="Proteomes" id="UP001628179"/>
    </source>
</evidence>
<feature type="domain" description="Bul1 C-terminal" evidence="2">
    <location>
        <begin position="390"/>
        <end position="471"/>
    </location>
</feature>
<feature type="region of interest" description="Disordered" evidence="1">
    <location>
        <begin position="1"/>
        <end position="29"/>
    </location>
</feature>
<dbReference type="EMBL" id="BAAFSV010000005">
    <property type="protein sequence ID" value="GAB1318751.1"/>
    <property type="molecule type" value="Genomic_DNA"/>
</dbReference>
<comment type="caution">
    <text evidence="3">The sequence shown here is derived from an EMBL/GenBank/DDBJ whole genome shotgun (WGS) entry which is preliminary data.</text>
</comment>
<dbReference type="Proteomes" id="UP001628179">
    <property type="component" value="Unassembled WGS sequence"/>
</dbReference>
<dbReference type="InterPro" id="IPR014752">
    <property type="entry name" value="Arrestin-like_C"/>
</dbReference>
<dbReference type="InterPro" id="IPR039634">
    <property type="entry name" value="Bul1-like"/>
</dbReference>
<gene>
    <name evidence="3" type="ORF">MFIFM68171_08961</name>
</gene>
<organism evidence="3 4">
    <name type="scientific">Madurella fahalii</name>
    <dbReference type="NCBI Taxonomy" id="1157608"/>
    <lineage>
        <taxon>Eukaryota</taxon>
        <taxon>Fungi</taxon>
        <taxon>Dikarya</taxon>
        <taxon>Ascomycota</taxon>
        <taxon>Pezizomycotina</taxon>
        <taxon>Sordariomycetes</taxon>
        <taxon>Sordariomycetidae</taxon>
        <taxon>Sordariales</taxon>
        <taxon>Sordariales incertae sedis</taxon>
        <taxon>Madurella</taxon>
    </lineage>
</organism>
<dbReference type="PANTHER" id="PTHR31904:SF1">
    <property type="entry name" value="BYPASS OF STOP CODON PROTEIN 5-RELATED"/>
    <property type="match status" value="1"/>
</dbReference>
<feature type="region of interest" description="Disordered" evidence="1">
    <location>
        <begin position="357"/>
        <end position="412"/>
    </location>
</feature>
<evidence type="ECO:0000259" key="2">
    <source>
        <dbReference type="Pfam" id="PF04426"/>
    </source>
</evidence>
<evidence type="ECO:0000313" key="3">
    <source>
        <dbReference type="EMBL" id="GAB1318751.1"/>
    </source>
</evidence>
<dbReference type="Pfam" id="PF04426">
    <property type="entry name" value="Bul1_C"/>
    <property type="match status" value="1"/>
</dbReference>
<dbReference type="PANTHER" id="PTHR31904">
    <property type="entry name" value="BYPASS OF STOP CODON PROTEIN 5-RELATED"/>
    <property type="match status" value="1"/>
</dbReference>
<protein>
    <submittedName>
        <fullName evidence="3">Bul1 C-terminal domain-containing protein</fullName>
    </submittedName>
</protein>
<keyword evidence="4" id="KW-1185">Reference proteome</keyword>
<dbReference type="RefSeq" id="XP_070920481.1">
    <property type="nucleotide sequence ID" value="XM_071064380.1"/>
</dbReference>
<proteinExistence type="predicted"/>
<accession>A0ABQ0GLX5</accession>
<evidence type="ECO:0000256" key="1">
    <source>
        <dbReference type="SAM" id="MobiDB-lite"/>
    </source>
</evidence>
<feature type="region of interest" description="Disordered" evidence="1">
    <location>
        <begin position="539"/>
        <end position="563"/>
    </location>
</feature>
<feature type="compositionally biased region" description="Low complexity" evidence="1">
    <location>
        <begin position="403"/>
        <end position="412"/>
    </location>
</feature>
<dbReference type="InterPro" id="IPR022794">
    <property type="entry name" value="Bul1_C"/>
</dbReference>
<feature type="region of interest" description="Disordered" evidence="1">
    <location>
        <begin position="273"/>
        <end position="306"/>
    </location>
</feature>
<dbReference type="Gene3D" id="2.60.40.640">
    <property type="match status" value="1"/>
</dbReference>
<name>A0ABQ0GLX5_9PEZI</name>
<feature type="compositionally biased region" description="Low complexity" evidence="1">
    <location>
        <begin position="9"/>
        <end position="24"/>
    </location>
</feature>
<reference evidence="3 4" key="1">
    <citation type="submission" date="2024-09" db="EMBL/GenBank/DDBJ databases">
        <title>Itraconazole resistance in Madurella fahalii resulting from another homologue of gene encoding cytochrome P450 14-alpha sterol demethylase (CYP51).</title>
        <authorList>
            <person name="Yoshioka I."/>
            <person name="Fahal A.H."/>
            <person name="Kaneko S."/>
            <person name="Yaguchi T."/>
        </authorList>
    </citation>
    <scope>NUCLEOTIDE SEQUENCE [LARGE SCALE GENOMIC DNA]</scope>
    <source>
        <strain evidence="3 4">IFM 68171</strain>
    </source>
</reference>
<feature type="compositionally biased region" description="Basic residues" evidence="1">
    <location>
        <begin position="388"/>
        <end position="399"/>
    </location>
</feature>